<accession>A0A1E2SNG2</accession>
<evidence type="ECO:0000313" key="1">
    <source>
        <dbReference type="EMBL" id="ODA91271.1"/>
    </source>
</evidence>
<dbReference type="Proteomes" id="UP000094426">
    <property type="component" value="Unassembled WGS sequence"/>
</dbReference>
<dbReference type="AlphaFoldDB" id="A0A1E2SNG2"/>
<name>A0A1E2SNG2_LEIXY</name>
<organism evidence="1 2">
    <name type="scientific">Leifsonia xyli subsp. xyli</name>
    <dbReference type="NCBI Taxonomy" id="59736"/>
    <lineage>
        <taxon>Bacteria</taxon>
        <taxon>Bacillati</taxon>
        <taxon>Actinomycetota</taxon>
        <taxon>Actinomycetes</taxon>
        <taxon>Micrococcales</taxon>
        <taxon>Microbacteriaceae</taxon>
        <taxon>Leifsonia</taxon>
    </lineage>
</organism>
<dbReference type="EMBL" id="LNZG01000001">
    <property type="protein sequence ID" value="ODA91271.1"/>
    <property type="molecule type" value="Genomic_DNA"/>
</dbReference>
<sequence length="128" mass="14222">MTPDPDPPLGVPLSAAVPLAHALVREVAERNGIRILFVKGPVLAAQGLRAPRVSVDVDVWADPARFDDLIAALREFGWTRRAESRSWQLFITHSVTLVRSGWPCDIDVHDRFPGAFADPQLVFETLWT</sequence>
<proteinExistence type="predicted"/>
<evidence type="ECO:0000313" key="2">
    <source>
        <dbReference type="Proteomes" id="UP000094426"/>
    </source>
</evidence>
<dbReference type="InterPro" id="IPR039498">
    <property type="entry name" value="NTP_transf_5"/>
</dbReference>
<reference evidence="1 2" key="1">
    <citation type="submission" date="2015-11" db="EMBL/GenBank/DDBJ databases">
        <authorList>
            <person name="Zhang Y."/>
            <person name="Guo Z."/>
        </authorList>
    </citation>
    <scope>NUCLEOTIDE SEQUENCE [LARGE SCALE GENOMIC DNA]</scope>
    <source>
        <strain evidence="2">gdw1</strain>
    </source>
</reference>
<dbReference type="OrthoDB" id="3782133at2"/>
<comment type="caution">
    <text evidence="1">The sequence shown here is derived from an EMBL/GenBank/DDBJ whole genome shotgun (WGS) entry which is preliminary data.</text>
</comment>
<gene>
    <name evidence="1" type="ORF">ATY41_00820</name>
</gene>
<protein>
    <recommendedName>
        <fullName evidence="3">Nucleotidyltransferase family protein</fullName>
    </recommendedName>
</protein>
<evidence type="ECO:0008006" key="3">
    <source>
        <dbReference type="Google" id="ProtNLM"/>
    </source>
</evidence>
<dbReference type="Pfam" id="PF14907">
    <property type="entry name" value="NTP_transf_5"/>
    <property type="match status" value="1"/>
</dbReference>
<dbReference type="RefSeq" id="WP_050737899.1">
    <property type="nucleotide sequence ID" value="NZ_LNZG01000001.1"/>
</dbReference>